<dbReference type="Proteomes" id="UP000233556">
    <property type="component" value="Unassembled WGS sequence"/>
</dbReference>
<evidence type="ECO:0000313" key="2">
    <source>
        <dbReference type="Proteomes" id="UP000233556"/>
    </source>
</evidence>
<dbReference type="AlphaFoldDB" id="A0A2I0TT67"/>
<evidence type="ECO:0000313" key="1">
    <source>
        <dbReference type="EMBL" id="PKU36995.1"/>
    </source>
</evidence>
<accession>A0A2I0TT67</accession>
<dbReference type="OrthoDB" id="9391978at2759"/>
<evidence type="ECO:0008006" key="3">
    <source>
        <dbReference type="Google" id="ProtNLM"/>
    </source>
</evidence>
<organism evidence="1 2">
    <name type="scientific">Limosa lapponica baueri</name>
    <dbReference type="NCBI Taxonomy" id="1758121"/>
    <lineage>
        <taxon>Eukaryota</taxon>
        <taxon>Metazoa</taxon>
        <taxon>Chordata</taxon>
        <taxon>Craniata</taxon>
        <taxon>Vertebrata</taxon>
        <taxon>Euteleostomi</taxon>
        <taxon>Archelosauria</taxon>
        <taxon>Archosauria</taxon>
        <taxon>Dinosauria</taxon>
        <taxon>Saurischia</taxon>
        <taxon>Theropoda</taxon>
        <taxon>Coelurosauria</taxon>
        <taxon>Aves</taxon>
        <taxon>Neognathae</taxon>
        <taxon>Neoaves</taxon>
        <taxon>Charadriiformes</taxon>
        <taxon>Scolopacidae</taxon>
        <taxon>Limosa</taxon>
    </lineage>
</organism>
<dbReference type="EMBL" id="KZ507361">
    <property type="protein sequence ID" value="PKU36995.1"/>
    <property type="molecule type" value="Genomic_DNA"/>
</dbReference>
<reference evidence="2" key="2">
    <citation type="submission" date="2017-12" db="EMBL/GenBank/DDBJ databases">
        <title>Genome sequence of the Bar-tailed Godwit (Limosa lapponica baueri).</title>
        <authorList>
            <person name="Lima N.C.B."/>
            <person name="Parody-Merino A.M."/>
            <person name="Battley P.F."/>
            <person name="Fidler A.E."/>
            <person name="Prosdocimi F."/>
        </authorList>
    </citation>
    <scope>NUCLEOTIDE SEQUENCE [LARGE SCALE GENOMIC DNA]</scope>
</reference>
<reference evidence="2" key="1">
    <citation type="submission" date="2017-11" db="EMBL/GenBank/DDBJ databases">
        <authorList>
            <person name="Lima N.C."/>
            <person name="Parody-Merino A.M."/>
            <person name="Battley P.F."/>
            <person name="Fidler A.E."/>
            <person name="Prosdocimi F."/>
        </authorList>
    </citation>
    <scope>NUCLEOTIDE SEQUENCE [LARGE SCALE GENOMIC DNA]</scope>
</reference>
<keyword evidence="2" id="KW-1185">Reference proteome</keyword>
<name>A0A2I0TT67_LIMLA</name>
<gene>
    <name evidence="1" type="ORF">llap_12699</name>
</gene>
<proteinExistence type="predicted"/>
<protein>
    <recommendedName>
        <fullName evidence="3">Rna-directed dna polymerase from mobile element jockey-like</fullName>
    </recommendedName>
</protein>
<sequence>MTEALAFLLLKWNISREGNGTHWLQRSTKMIKGMEHLSDEERLRDLGLFSLEKRRLRGDLINAEQYLKGRWQEDGARLFSVVPSDRTRGNGHKLEHGKFHLNMRKNFFALRVAEP</sequence>